<proteinExistence type="predicted"/>
<keyword evidence="1" id="KW-1133">Transmembrane helix</keyword>
<accession>A0ABW5DA17</accession>
<comment type="caution">
    <text evidence="2">The sequence shown here is derived from an EMBL/GenBank/DDBJ whole genome shotgun (WGS) entry which is preliminary data.</text>
</comment>
<evidence type="ECO:0000313" key="3">
    <source>
        <dbReference type="Proteomes" id="UP001597375"/>
    </source>
</evidence>
<evidence type="ECO:0000313" key="2">
    <source>
        <dbReference type="EMBL" id="MFD2256510.1"/>
    </source>
</evidence>
<keyword evidence="3" id="KW-1185">Reference proteome</keyword>
<feature type="transmembrane region" description="Helical" evidence="1">
    <location>
        <begin position="81"/>
        <end position="105"/>
    </location>
</feature>
<sequence length="199" mass="22013">MSLSDRQNAKCYHGISRFFRGCKSWLVESFPFDTFSEVSKSFFEVIVTVVFTFIPFFFLSIKWSESEGANTSEAFSDTFYGYWQGGEIVLPILGLCGAIAVLLALNKGSFAWWAHALVVLVILGATIGGGAALKGSDGFNKDLNGEIITAAFVIYLFLAVLWLVLAAAVRINKPKPRESDLRAQDILRQVNERRAKPEA</sequence>
<name>A0ABW5DA17_9BACT</name>
<reference evidence="3" key="1">
    <citation type="journal article" date="2019" name="Int. J. Syst. Evol. Microbiol.">
        <title>The Global Catalogue of Microorganisms (GCM) 10K type strain sequencing project: providing services to taxonomists for standard genome sequencing and annotation.</title>
        <authorList>
            <consortium name="The Broad Institute Genomics Platform"/>
            <consortium name="The Broad Institute Genome Sequencing Center for Infectious Disease"/>
            <person name="Wu L."/>
            <person name="Ma J."/>
        </authorList>
    </citation>
    <scope>NUCLEOTIDE SEQUENCE [LARGE SCALE GENOMIC DNA]</scope>
    <source>
        <strain evidence="3">CGMCC 4.7106</strain>
    </source>
</reference>
<keyword evidence="1" id="KW-0812">Transmembrane</keyword>
<dbReference type="RefSeq" id="WP_386819791.1">
    <property type="nucleotide sequence ID" value="NZ_JBHUIT010000008.1"/>
</dbReference>
<feature type="transmembrane region" description="Helical" evidence="1">
    <location>
        <begin position="112"/>
        <end position="135"/>
    </location>
</feature>
<protein>
    <submittedName>
        <fullName evidence="2">Uncharacterized protein</fullName>
    </submittedName>
</protein>
<keyword evidence="1" id="KW-0472">Membrane</keyword>
<gene>
    <name evidence="2" type="ORF">ACFSSA_07475</name>
</gene>
<feature type="transmembrane region" description="Helical" evidence="1">
    <location>
        <begin position="147"/>
        <end position="169"/>
    </location>
</feature>
<evidence type="ECO:0000256" key="1">
    <source>
        <dbReference type="SAM" id="Phobius"/>
    </source>
</evidence>
<dbReference type="Proteomes" id="UP001597375">
    <property type="component" value="Unassembled WGS sequence"/>
</dbReference>
<feature type="transmembrane region" description="Helical" evidence="1">
    <location>
        <begin position="42"/>
        <end position="61"/>
    </location>
</feature>
<dbReference type="EMBL" id="JBHUIT010000008">
    <property type="protein sequence ID" value="MFD2256510.1"/>
    <property type="molecule type" value="Genomic_DNA"/>
</dbReference>
<organism evidence="2 3">
    <name type="scientific">Luteolibacter algae</name>
    <dbReference type="NCBI Taxonomy" id="454151"/>
    <lineage>
        <taxon>Bacteria</taxon>
        <taxon>Pseudomonadati</taxon>
        <taxon>Verrucomicrobiota</taxon>
        <taxon>Verrucomicrobiia</taxon>
        <taxon>Verrucomicrobiales</taxon>
        <taxon>Verrucomicrobiaceae</taxon>
        <taxon>Luteolibacter</taxon>
    </lineage>
</organism>